<feature type="compositionally biased region" description="Basic and acidic residues" evidence="1">
    <location>
        <begin position="295"/>
        <end position="304"/>
    </location>
</feature>
<name>K1W5M9_MARBU</name>
<accession>K1W5M9</accession>
<dbReference type="KEGG" id="mbe:MBM_09689"/>
<feature type="compositionally biased region" description="Pro residues" evidence="1">
    <location>
        <begin position="370"/>
        <end position="379"/>
    </location>
</feature>
<evidence type="ECO:0000256" key="1">
    <source>
        <dbReference type="SAM" id="MobiDB-lite"/>
    </source>
</evidence>
<keyword evidence="4" id="KW-1185">Reference proteome</keyword>
<feature type="region of interest" description="Disordered" evidence="1">
    <location>
        <begin position="187"/>
        <end position="230"/>
    </location>
</feature>
<feature type="compositionally biased region" description="Polar residues" evidence="1">
    <location>
        <begin position="424"/>
        <end position="433"/>
    </location>
</feature>
<reference evidence="3 4" key="1">
    <citation type="journal article" date="2012" name="BMC Genomics">
        <title>Sequencing the genome of Marssonina brunnea reveals fungus-poplar co-evolution.</title>
        <authorList>
            <person name="Zhu S."/>
            <person name="Cao Y.-Z."/>
            <person name="Jiang C."/>
            <person name="Tan B.-Y."/>
            <person name="Wang Z."/>
            <person name="Feng S."/>
            <person name="Zhang L."/>
            <person name="Su X.-H."/>
            <person name="Brejova B."/>
            <person name="Vinar T."/>
            <person name="Xu M."/>
            <person name="Wang M.-X."/>
            <person name="Zhang S.-G."/>
            <person name="Huang M.-R."/>
            <person name="Wu R."/>
            <person name="Zhou Y."/>
        </authorList>
    </citation>
    <scope>NUCLEOTIDE SEQUENCE [LARGE SCALE GENOMIC DNA]</scope>
    <source>
        <strain evidence="3 4">MB_m1</strain>
    </source>
</reference>
<feature type="compositionally biased region" description="Low complexity" evidence="1">
    <location>
        <begin position="342"/>
        <end position="351"/>
    </location>
</feature>
<protein>
    <submittedName>
        <fullName evidence="3">Uncharacterized protein</fullName>
    </submittedName>
</protein>
<dbReference type="Proteomes" id="UP000006753">
    <property type="component" value="Unassembled WGS sequence"/>
</dbReference>
<dbReference type="EMBL" id="JH921462">
    <property type="protein sequence ID" value="EKD12190.1"/>
    <property type="molecule type" value="Genomic_DNA"/>
</dbReference>
<dbReference type="OrthoDB" id="4524805at2759"/>
<proteinExistence type="predicted"/>
<dbReference type="OMA" id="EDMYKHV"/>
<feature type="compositionally biased region" description="Low complexity" evidence="1">
    <location>
        <begin position="467"/>
        <end position="476"/>
    </location>
</feature>
<feature type="transmembrane region" description="Helical" evidence="2">
    <location>
        <begin position="134"/>
        <end position="155"/>
    </location>
</feature>
<keyword evidence="2" id="KW-0812">Transmembrane</keyword>
<evidence type="ECO:0000256" key="2">
    <source>
        <dbReference type="SAM" id="Phobius"/>
    </source>
</evidence>
<keyword evidence="2" id="KW-1133">Transmembrane helix</keyword>
<feature type="compositionally biased region" description="Polar residues" evidence="1">
    <location>
        <begin position="197"/>
        <end position="207"/>
    </location>
</feature>
<dbReference type="HOGENOM" id="CLU_482351_0_0_1"/>
<feature type="region of interest" description="Disordered" evidence="1">
    <location>
        <begin position="272"/>
        <end position="481"/>
    </location>
</feature>
<gene>
    <name evidence="3" type="ORF">MBM_09689</name>
</gene>
<evidence type="ECO:0000313" key="4">
    <source>
        <dbReference type="Proteomes" id="UP000006753"/>
    </source>
</evidence>
<evidence type="ECO:0000313" key="3">
    <source>
        <dbReference type="EMBL" id="EKD12190.1"/>
    </source>
</evidence>
<feature type="compositionally biased region" description="Polar residues" evidence="1">
    <location>
        <begin position="385"/>
        <end position="405"/>
    </location>
</feature>
<keyword evidence="2" id="KW-0472">Membrane</keyword>
<feature type="compositionally biased region" description="Low complexity" evidence="1">
    <location>
        <begin position="321"/>
        <end position="330"/>
    </location>
</feature>
<dbReference type="eggNOG" id="ENOG502SIUZ">
    <property type="taxonomic scope" value="Eukaryota"/>
</dbReference>
<sequence>MFLTSPPNRIFHYEVLQWSAVQARTAHRLDAEAQFPPPGISHTAAAQRSEVISSMLDLRRDTFRTLVTKATYMGRFDPSKGEKHHAYRDAGNIFYDIPKNNPLNIHWDPAPSPEDGPALSAGATRDKSLLPAEIGAIIGAYLFCACIVGILLFVLGRRLRIRIQASSRALDIEMVETTFPKTAEFEASPISPGAQRGQRNFSWPSPENDTKNPYIFPSVNKSPTTPLGIEDPYVDTRIVEADREMLQRDLEDIYAHVMEQEEAKANGVILKEMPLPPQLQKIGPAPRNPPARHSSSSEKGEKSRPATLDIEEAKSQKSHSRTSSIISSLKSPRRKGIRGMRISSPISPPISATSPTNNASDEEPFTPRYYTPPPPPPVPIDQVPHTHSLNLSMSSGSPTSTQAEQLSPFEQGPRFGPRHGPNPYRTSVQSQESAKSHSRNDPGSATSANSTTPLFLPPPPARQIQTPSPQSNSSSSRALPFRSFEPALQSPSFVPTTKTTVLERNLPSNGLHTGGLKTPWSAGAVPYSPYQPFTPMIPITPRLVTKEERKAKKKIEGRTPVSELIKSEDDLWDSGY</sequence>
<feature type="compositionally biased region" description="Polar residues" evidence="1">
    <location>
        <begin position="441"/>
        <end position="453"/>
    </location>
</feature>
<organism evidence="3 4">
    <name type="scientific">Marssonina brunnea f. sp. multigermtubi (strain MB_m1)</name>
    <name type="common">Marssonina leaf spot fungus</name>
    <dbReference type="NCBI Taxonomy" id="1072389"/>
    <lineage>
        <taxon>Eukaryota</taxon>
        <taxon>Fungi</taxon>
        <taxon>Dikarya</taxon>
        <taxon>Ascomycota</taxon>
        <taxon>Pezizomycotina</taxon>
        <taxon>Leotiomycetes</taxon>
        <taxon>Helotiales</taxon>
        <taxon>Drepanopezizaceae</taxon>
        <taxon>Drepanopeziza</taxon>
    </lineage>
</organism>
<dbReference type="InParanoid" id="K1W5M9"/>
<dbReference type="AlphaFoldDB" id="K1W5M9"/>